<dbReference type="OrthoDB" id="3482285at2759"/>
<dbReference type="Gene3D" id="3.40.50.880">
    <property type="match status" value="1"/>
</dbReference>
<reference evidence="2 3" key="2">
    <citation type="submission" date="2020-04" db="EMBL/GenBank/DDBJ databases">
        <title>Genome sequencing and assembly of multiple isolates from the Colletotrichum gloeosporioides species complex.</title>
        <authorList>
            <person name="Gan P."/>
            <person name="Shirasu K."/>
        </authorList>
    </citation>
    <scope>NUCLEOTIDE SEQUENCE [LARGE SCALE GENOMIC DNA]</scope>
    <source>
        <strain evidence="2 3">Nara gc5</strain>
    </source>
</reference>
<name>A0A7J6JCE1_COLFN</name>
<dbReference type="PANTHER" id="PTHR40469">
    <property type="entry name" value="SECRETED GLYCOSYL HYDROLASE"/>
    <property type="match status" value="1"/>
</dbReference>
<accession>A0A7J6JCE1</accession>
<evidence type="ECO:0000313" key="3">
    <source>
        <dbReference type="Proteomes" id="UP000011096"/>
    </source>
</evidence>
<dbReference type="InterPro" id="IPR029010">
    <property type="entry name" value="ThuA-like"/>
</dbReference>
<dbReference type="Proteomes" id="UP000011096">
    <property type="component" value="Unassembled WGS sequence"/>
</dbReference>
<dbReference type="EMBL" id="ANPB02000003">
    <property type="protein sequence ID" value="KAF4487688.1"/>
    <property type="molecule type" value="Genomic_DNA"/>
</dbReference>
<protein>
    <recommendedName>
        <fullName evidence="1">ThuA-like domain-containing protein</fullName>
    </recommendedName>
</protein>
<dbReference type="RefSeq" id="XP_031893169.1">
    <property type="nucleotide sequence ID" value="XM_032024279.1"/>
</dbReference>
<dbReference type="AlphaFoldDB" id="A0A7J6JCE1"/>
<dbReference type="SUPFAM" id="SSF52317">
    <property type="entry name" value="Class I glutamine amidotransferase-like"/>
    <property type="match status" value="1"/>
</dbReference>
<organism evidence="2 3">
    <name type="scientific">Colletotrichum fructicola (strain Nara gc5)</name>
    <name type="common">Anthracnose fungus</name>
    <name type="synonym">Colletotrichum gloeosporioides (strain Nara gc5)</name>
    <dbReference type="NCBI Taxonomy" id="1213859"/>
    <lineage>
        <taxon>Eukaryota</taxon>
        <taxon>Fungi</taxon>
        <taxon>Dikarya</taxon>
        <taxon>Ascomycota</taxon>
        <taxon>Pezizomycotina</taxon>
        <taxon>Sordariomycetes</taxon>
        <taxon>Hypocreomycetidae</taxon>
        <taxon>Glomerellales</taxon>
        <taxon>Glomerellaceae</taxon>
        <taxon>Colletotrichum</taxon>
        <taxon>Colletotrichum gloeosporioides species complex</taxon>
    </lineage>
</organism>
<dbReference type="Pfam" id="PF06283">
    <property type="entry name" value="ThuA"/>
    <property type="match status" value="1"/>
</dbReference>
<sequence length="236" mass="25795">MTTATAPQPFRVLLFSKTTGYRHDCIPTAVSALRDLGARTGVFTADATEDAETALTPTSLARYKTVVFLHNTGTDVLSAAQVEALKGYIRAGGGFVGVHAAASGLKGDEWYGKLVGAHFDFHPPPEEGTVVVEDEGHFIMGDCGCERKGWMDEWYNFTSHPRRNENLHILARGDPSSFSGGAMGDDHPLAWCQEFEGGRSFYTALGHFDEAYNDEWFMGQLLKGIIWTARADQGRA</sequence>
<keyword evidence="3" id="KW-1185">Reference proteome</keyword>
<comment type="caution">
    <text evidence="2">The sequence shown here is derived from an EMBL/GenBank/DDBJ whole genome shotgun (WGS) entry which is preliminary data.</text>
</comment>
<proteinExistence type="predicted"/>
<reference evidence="2 3" key="1">
    <citation type="submission" date="2012-08" db="EMBL/GenBank/DDBJ databases">
        <authorList>
            <person name="Gan P.H.P."/>
            <person name="Ikeda K."/>
            <person name="Irieda H."/>
            <person name="Narusaka M."/>
            <person name="O'Connell R.J."/>
            <person name="Narusaka Y."/>
            <person name="Takano Y."/>
            <person name="Kubo Y."/>
            <person name="Shirasu K."/>
        </authorList>
    </citation>
    <scope>NUCLEOTIDE SEQUENCE [LARGE SCALE GENOMIC DNA]</scope>
    <source>
        <strain evidence="2 3">Nara gc5</strain>
    </source>
</reference>
<dbReference type="InParanoid" id="A0A7J6JCE1"/>
<dbReference type="GeneID" id="43608447"/>
<dbReference type="PANTHER" id="PTHR40469:SF2">
    <property type="entry name" value="GALACTOSE-BINDING DOMAIN-LIKE SUPERFAMILY PROTEIN"/>
    <property type="match status" value="1"/>
</dbReference>
<gene>
    <name evidence="2" type="ORF">CGGC5_v004768</name>
</gene>
<evidence type="ECO:0000313" key="2">
    <source>
        <dbReference type="EMBL" id="KAF4487688.1"/>
    </source>
</evidence>
<evidence type="ECO:0000259" key="1">
    <source>
        <dbReference type="Pfam" id="PF06283"/>
    </source>
</evidence>
<dbReference type="InterPro" id="IPR029062">
    <property type="entry name" value="Class_I_gatase-like"/>
</dbReference>
<feature type="domain" description="ThuA-like" evidence="1">
    <location>
        <begin position="11"/>
        <end position="228"/>
    </location>
</feature>